<dbReference type="InterPro" id="IPR010916">
    <property type="entry name" value="TonB_box_CS"/>
</dbReference>
<accession>A0A921AW24</accession>
<evidence type="ECO:0000313" key="2">
    <source>
        <dbReference type="Proteomes" id="UP000698963"/>
    </source>
</evidence>
<protein>
    <submittedName>
        <fullName evidence="1">Uncharacterized protein</fullName>
    </submittedName>
</protein>
<proteinExistence type="predicted"/>
<reference evidence="1" key="1">
    <citation type="journal article" date="2021" name="PeerJ">
        <title>Extensive microbial diversity within the chicken gut microbiome revealed by metagenomics and culture.</title>
        <authorList>
            <person name="Gilroy R."/>
            <person name="Ravi A."/>
            <person name="Getino M."/>
            <person name="Pursley I."/>
            <person name="Horton D.L."/>
            <person name="Alikhan N.F."/>
            <person name="Baker D."/>
            <person name="Gharbi K."/>
            <person name="Hall N."/>
            <person name="Watson M."/>
            <person name="Adriaenssens E.M."/>
            <person name="Foster-Nyarko E."/>
            <person name="Jarju S."/>
            <person name="Secka A."/>
            <person name="Antonio M."/>
            <person name="Oren A."/>
            <person name="Chaudhuri R.R."/>
            <person name="La Ragione R."/>
            <person name="Hildebrand F."/>
            <person name="Pallen M.J."/>
        </authorList>
    </citation>
    <scope>NUCLEOTIDE SEQUENCE</scope>
    <source>
        <strain evidence="1">ChiGjej2B2-19336</strain>
    </source>
</reference>
<dbReference type="EMBL" id="DYZA01000144">
    <property type="protein sequence ID" value="HJD97407.1"/>
    <property type="molecule type" value="Genomic_DNA"/>
</dbReference>
<name>A0A921AW24_9BACT</name>
<dbReference type="RefSeq" id="WP_304122465.1">
    <property type="nucleotide sequence ID" value="NZ_DYZA01000144.1"/>
</dbReference>
<dbReference type="PROSITE" id="PS00430">
    <property type="entry name" value="TONB_DEPENDENT_REC_1"/>
    <property type="match status" value="1"/>
</dbReference>
<gene>
    <name evidence="1" type="ORF">K8W16_07160</name>
</gene>
<comment type="caution">
    <text evidence="1">The sequence shown here is derived from an EMBL/GenBank/DDBJ whole genome shotgun (WGS) entry which is preliminary data.</text>
</comment>
<sequence length="176" mass="18150">MAEKKAILVLNASADSLKKAALLPNADCAGLAEAAEALGAVKTDAEGIAAALEASAETVLVMAEGDAALAAAVEAADRRTLIVAANASGAAFQGLAINGKIGNVERAVTAQDIAVTIATIADLPISESCTGAIIYQVMKNPNLKLDEIKKLKEAIARMESVIQRDNREPWDKHDCA</sequence>
<dbReference type="AlphaFoldDB" id="A0A921AW24"/>
<organism evidence="1 2">
    <name type="scientific">Mailhella massiliensis</name>
    <dbReference type="NCBI Taxonomy" id="1903261"/>
    <lineage>
        <taxon>Bacteria</taxon>
        <taxon>Pseudomonadati</taxon>
        <taxon>Thermodesulfobacteriota</taxon>
        <taxon>Desulfovibrionia</taxon>
        <taxon>Desulfovibrionales</taxon>
        <taxon>Desulfovibrionaceae</taxon>
        <taxon>Mailhella</taxon>
    </lineage>
</organism>
<dbReference type="Proteomes" id="UP000698963">
    <property type="component" value="Unassembled WGS sequence"/>
</dbReference>
<reference evidence="1" key="2">
    <citation type="submission" date="2021-09" db="EMBL/GenBank/DDBJ databases">
        <authorList>
            <person name="Gilroy R."/>
        </authorList>
    </citation>
    <scope>NUCLEOTIDE SEQUENCE</scope>
    <source>
        <strain evidence="1">ChiGjej2B2-19336</strain>
    </source>
</reference>
<evidence type="ECO:0000313" key="1">
    <source>
        <dbReference type="EMBL" id="HJD97407.1"/>
    </source>
</evidence>